<dbReference type="InterPro" id="IPR005275">
    <property type="entry name" value="Lfuc_symporter_FucP"/>
</dbReference>
<comment type="subcellular location">
    <subcellularLocation>
        <location evidence="1">Cell inner membrane</location>
        <topology evidence="1">Multi-pass membrane protein</topology>
    </subcellularLocation>
</comment>
<dbReference type="AlphaFoldDB" id="A0A9W4QYN3"/>
<evidence type="ECO:0000313" key="8">
    <source>
        <dbReference type="Proteomes" id="UP001152447"/>
    </source>
</evidence>
<accession>A0A9W4QYN3</accession>
<feature type="transmembrane region" description="Helical" evidence="6">
    <location>
        <begin position="337"/>
        <end position="360"/>
    </location>
</feature>
<evidence type="ECO:0000256" key="5">
    <source>
        <dbReference type="ARBA" id="ARBA00023136"/>
    </source>
</evidence>
<feature type="transmembrane region" description="Helical" evidence="6">
    <location>
        <begin position="166"/>
        <end position="186"/>
    </location>
</feature>
<dbReference type="SUPFAM" id="SSF103473">
    <property type="entry name" value="MFS general substrate transporter"/>
    <property type="match status" value="1"/>
</dbReference>
<name>A0A9W4QYN3_PSEHA</name>
<evidence type="ECO:0000256" key="1">
    <source>
        <dbReference type="ARBA" id="ARBA00004429"/>
    </source>
</evidence>
<evidence type="ECO:0000256" key="6">
    <source>
        <dbReference type="SAM" id="Phobius"/>
    </source>
</evidence>
<feature type="transmembrane region" description="Helical" evidence="6">
    <location>
        <begin position="304"/>
        <end position="325"/>
    </location>
</feature>
<feature type="transmembrane region" description="Helical" evidence="6">
    <location>
        <begin position="366"/>
        <end position="385"/>
    </location>
</feature>
<dbReference type="GO" id="GO:0015535">
    <property type="term" value="F:fucose:proton symporter activity"/>
    <property type="evidence" value="ECO:0007669"/>
    <property type="project" value="InterPro"/>
</dbReference>
<dbReference type="Proteomes" id="UP001152447">
    <property type="component" value="Unassembled WGS sequence"/>
</dbReference>
<dbReference type="InterPro" id="IPR050375">
    <property type="entry name" value="MFS_TsgA-like"/>
</dbReference>
<dbReference type="CDD" id="cd17394">
    <property type="entry name" value="MFS_FucP_like"/>
    <property type="match status" value="1"/>
</dbReference>
<keyword evidence="4 6" id="KW-1133">Transmembrane helix</keyword>
<keyword evidence="2" id="KW-1003">Cell membrane</keyword>
<reference evidence="7" key="1">
    <citation type="submission" date="2022-07" db="EMBL/GenBank/DDBJ databases">
        <authorList>
            <person name="Criscuolo A."/>
        </authorList>
    </citation>
    <scope>NUCLEOTIDE SEQUENCE</scope>
    <source>
        <strain evidence="7">CIP103197</strain>
    </source>
</reference>
<sequence>MTDPLVKVFSKIFTMSSVQSALVQFSYYGAYFCLAIPAAYINKRFSYKTGVLTGLGMAAIGAFLFYPASQAMTYGFFLVALFVLAGGLSILETSANPYVMGMGTQQGATRRLNLAQSFNPVGTNIGVFLAATLILPKLNTATSGERTNMNSEQLTSIISAELDAVMVPYVGMACVLVFIWLAIAFTKTPNFCKQKKVSKHVEFSATFKRLFKNTHYRFGVIAQFFNVAAQTCVWTFTIQYVMEALDTNEVTGGSILQYSMITFLVSRFVMTWLMGFIRPAKLLMATSIIAMLLCFYMVKMPNISGVWALVSISACLSLMFPTIYAISLHGLGDDAKLGAAGLVMAILGGAIIPVFQAVFIDTYSVAFSYVVPAGCFIIVAAYAAFDLKTKVRVFNNVAPC</sequence>
<dbReference type="InterPro" id="IPR036259">
    <property type="entry name" value="MFS_trans_sf"/>
</dbReference>
<keyword evidence="5 6" id="KW-0472">Membrane</keyword>
<proteinExistence type="predicted"/>
<dbReference type="Pfam" id="PF07690">
    <property type="entry name" value="MFS_1"/>
    <property type="match status" value="1"/>
</dbReference>
<evidence type="ECO:0000256" key="4">
    <source>
        <dbReference type="ARBA" id="ARBA00022989"/>
    </source>
</evidence>
<feature type="transmembrane region" description="Helical" evidence="6">
    <location>
        <begin position="49"/>
        <end position="66"/>
    </location>
</feature>
<feature type="transmembrane region" description="Helical" evidence="6">
    <location>
        <begin position="25"/>
        <end position="42"/>
    </location>
</feature>
<evidence type="ECO:0000313" key="7">
    <source>
        <dbReference type="EMBL" id="CAH9059024.1"/>
    </source>
</evidence>
<feature type="transmembrane region" description="Helical" evidence="6">
    <location>
        <begin position="218"/>
        <end position="242"/>
    </location>
</feature>
<dbReference type="EMBL" id="CAMAPB010000026">
    <property type="protein sequence ID" value="CAH9059024.1"/>
    <property type="molecule type" value="Genomic_DNA"/>
</dbReference>
<dbReference type="NCBIfam" id="TIGR00885">
    <property type="entry name" value="fucP"/>
    <property type="match status" value="1"/>
</dbReference>
<evidence type="ECO:0000256" key="2">
    <source>
        <dbReference type="ARBA" id="ARBA00022475"/>
    </source>
</evidence>
<keyword evidence="8" id="KW-1185">Reference proteome</keyword>
<feature type="transmembrane region" description="Helical" evidence="6">
    <location>
        <begin position="282"/>
        <end position="298"/>
    </location>
</feature>
<dbReference type="PANTHER" id="PTHR43702">
    <property type="entry name" value="L-FUCOSE-PROTON SYMPORTER"/>
    <property type="match status" value="1"/>
</dbReference>
<evidence type="ECO:0000256" key="3">
    <source>
        <dbReference type="ARBA" id="ARBA00022692"/>
    </source>
</evidence>
<gene>
    <name evidence="7" type="primary">fucP_2</name>
    <name evidence="7" type="ORF">PSEHALCIP103_01979</name>
</gene>
<dbReference type="Gene3D" id="1.20.1250.20">
    <property type="entry name" value="MFS general substrate transporter like domains"/>
    <property type="match status" value="2"/>
</dbReference>
<comment type="caution">
    <text evidence="7">The sequence shown here is derived from an EMBL/GenBank/DDBJ whole genome shotgun (WGS) entry which is preliminary data.</text>
</comment>
<organism evidence="7 8">
    <name type="scientific">Pseudoalteromonas haloplanktis</name>
    <name type="common">Alteromonas haloplanktis</name>
    <dbReference type="NCBI Taxonomy" id="228"/>
    <lineage>
        <taxon>Bacteria</taxon>
        <taxon>Pseudomonadati</taxon>
        <taxon>Pseudomonadota</taxon>
        <taxon>Gammaproteobacteria</taxon>
        <taxon>Alteromonadales</taxon>
        <taxon>Pseudoalteromonadaceae</taxon>
        <taxon>Pseudoalteromonas</taxon>
    </lineage>
</organism>
<keyword evidence="3 6" id="KW-0812">Transmembrane</keyword>
<protein>
    <submittedName>
        <fullName evidence="7">L-fucose-proton symporter</fullName>
    </submittedName>
</protein>
<dbReference type="GO" id="GO:0005886">
    <property type="term" value="C:plasma membrane"/>
    <property type="evidence" value="ECO:0007669"/>
    <property type="project" value="UniProtKB-SubCell"/>
</dbReference>
<feature type="transmembrane region" description="Helical" evidence="6">
    <location>
        <begin position="112"/>
        <end position="135"/>
    </location>
</feature>
<feature type="transmembrane region" description="Helical" evidence="6">
    <location>
        <begin position="72"/>
        <end position="91"/>
    </location>
</feature>
<dbReference type="InterPro" id="IPR011701">
    <property type="entry name" value="MFS"/>
</dbReference>
<dbReference type="PANTHER" id="PTHR43702:SF11">
    <property type="entry name" value="L-FUCOSE-PROTON SYMPORTER"/>
    <property type="match status" value="1"/>
</dbReference>